<reference evidence="1 2" key="1">
    <citation type="submission" date="2021-01" db="EMBL/GenBank/DDBJ databases">
        <title>Actinoplanes sp. nov. LDG1-06 isolated from lichen.</title>
        <authorList>
            <person name="Saeng-In P."/>
            <person name="Phongsopitanun W."/>
            <person name="Kanchanasin P."/>
            <person name="Yuki M."/>
            <person name="Kudo T."/>
            <person name="Ohkuma M."/>
            <person name="Tanasupawat S."/>
        </authorList>
    </citation>
    <scope>NUCLEOTIDE SEQUENCE [LARGE SCALE GENOMIC DNA]</scope>
    <source>
        <strain evidence="1 2">LDG1-06</strain>
    </source>
</reference>
<dbReference type="Proteomes" id="UP000632138">
    <property type="component" value="Unassembled WGS sequence"/>
</dbReference>
<dbReference type="RefSeq" id="WP_203380748.1">
    <property type="nucleotide sequence ID" value="NZ_JAENHP010000016.1"/>
</dbReference>
<dbReference type="EMBL" id="JAENHP010000016">
    <property type="protein sequence ID" value="MBM2620767.1"/>
    <property type="molecule type" value="Genomic_DNA"/>
</dbReference>
<evidence type="ECO:0000313" key="2">
    <source>
        <dbReference type="Proteomes" id="UP000632138"/>
    </source>
</evidence>
<proteinExistence type="predicted"/>
<keyword evidence="2" id="KW-1185">Reference proteome</keyword>
<comment type="caution">
    <text evidence="1">The sequence shown here is derived from an EMBL/GenBank/DDBJ whole genome shotgun (WGS) entry which is preliminary data.</text>
</comment>
<accession>A0ABS2ALR4</accession>
<name>A0ABS2ALR4_9ACTN</name>
<evidence type="ECO:0000313" key="1">
    <source>
        <dbReference type="EMBL" id="MBM2620767.1"/>
    </source>
</evidence>
<sequence length="107" mass="11336">MGNPTSEEVYAATGGMRADAGVWGGMAGQLDTAAQVARGLTLSAFEFSGLGHLAGLDDKYAELQNRVATMLSSGAVTFDGISDALKKSADDYDRDEQNTVHRMKNVY</sequence>
<protein>
    <submittedName>
        <fullName evidence="1">Uncharacterized protein</fullName>
    </submittedName>
</protein>
<gene>
    <name evidence="1" type="ORF">JIG36_35235</name>
</gene>
<organism evidence="1 2">
    <name type="scientific">Paractinoplanes ovalisporus</name>
    <dbReference type="NCBI Taxonomy" id="2810368"/>
    <lineage>
        <taxon>Bacteria</taxon>
        <taxon>Bacillati</taxon>
        <taxon>Actinomycetota</taxon>
        <taxon>Actinomycetes</taxon>
        <taxon>Micromonosporales</taxon>
        <taxon>Micromonosporaceae</taxon>
        <taxon>Paractinoplanes</taxon>
    </lineage>
</organism>